<sequence length="300" mass="33830">MPNNKLQSFLARKFVHLLSGSNDGKPPWLKQVAEGEEAGLYLPNQAPWIVHADFATLVGGIRALLMQALHPGSLTGVRQHSRYKDDPLGRLAGTIRWLTVTTFGPIQSNQKEADRVNRLHTRVKGEYQTSTGESRAYQAADKELLLWVHVAFMDSFLRTHQNYSKRPIPGGADEYVRLWAASVKPLGLDVAPQSEAELLETLRGFEKDLVVTDDTRDVIKWIKNPPLPFLSKPFYRLFFFAALASMPKSYQELIGERALPLWFVKSQTTNILRAMRIAIGDESPIEEAAVARLRRIGAWQ</sequence>
<evidence type="ECO:0000313" key="2">
    <source>
        <dbReference type="EMBL" id="CAB4691050.1"/>
    </source>
</evidence>
<feature type="domain" description="ER-bound oxygenase mpaB/mpaB'/Rubber oxygenase catalytic" evidence="1">
    <location>
        <begin position="48"/>
        <end position="267"/>
    </location>
</feature>
<accession>A0A6J6NW68</accession>
<organism evidence="2">
    <name type="scientific">freshwater metagenome</name>
    <dbReference type="NCBI Taxonomy" id="449393"/>
    <lineage>
        <taxon>unclassified sequences</taxon>
        <taxon>metagenomes</taxon>
        <taxon>ecological metagenomes</taxon>
    </lineage>
</organism>
<reference evidence="2" key="1">
    <citation type="submission" date="2020-05" db="EMBL/GenBank/DDBJ databases">
        <authorList>
            <person name="Chiriac C."/>
            <person name="Salcher M."/>
            <person name="Ghai R."/>
            <person name="Kavagutti S V."/>
        </authorList>
    </citation>
    <scope>NUCLEOTIDE SEQUENCE</scope>
</reference>
<dbReference type="AlphaFoldDB" id="A0A6J6NW68"/>
<proteinExistence type="predicted"/>
<dbReference type="PANTHER" id="PTHR36151">
    <property type="entry name" value="BLR2777 PROTEIN"/>
    <property type="match status" value="1"/>
</dbReference>
<dbReference type="InterPro" id="IPR018713">
    <property type="entry name" value="MPAB/Lcp_cat_dom"/>
</dbReference>
<name>A0A6J6NW68_9ZZZZ</name>
<dbReference type="PANTHER" id="PTHR36151:SF3">
    <property type="entry name" value="ER-BOUND OXYGENASE MPAB_MPAB'_RUBBER OXYGENASE CATALYTIC DOMAIN-CONTAINING PROTEIN"/>
    <property type="match status" value="1"/>
</dbReference>
<gene>
    <name evidence="2" type="ORF">UFOPK2370_00963</name>
</gene>
<dbReference type="Pfam" id="PF09995">
    <property type="entry name" value="MPAB_Lcp_cat"/>
    <property type="match status" value="1"/>
</dbReference>
<dbReference type="GO" id="GO:0016491">
    <property type="term" value="F:oxidoreductase activity"/>
    <property type="evidence" value="ECO:0007669"/>
    <property type="project" value="InterPro"/>
</dbReference>
<protein>
    <submittedName>
        <fullName evidence="2">Unannotated protein</fullName>
    </submittedName>
</protein>
<evidence type="ECO:0000259" key="1">
    <source>
        <dbReference type="Pfam" id="PF09995"/>
    </source>
</evidence>
<dbReference type="EMBL" id="CAEZXK010000027">
    <property type="protein sequence ID" value="CAB4691050.1"/>
    <property type="molecule type" value="Genomic_DNA"/>
</dbReference>